<dbReference type="AlphaFoldDB" id="A0A7Y9IX26"/>
<dbReference type="Proteomes" id="UP000542125">
    <property type="component" value="Unassembled WGS sequence"/>
</dbReference>
<evidence type="ECO:0000259" key="2">
    <source>
        <dbReference type="Pfam" id="PF13472"/>
    </source>
</evidence>
<sequence length="251" mass="27311">MTTIRRIALTCTLSGVFGLAGLPLATAQTVVAVNAPPASRPAVDTRWDASFAAFAEEDKLHAPKPGGVLFVGSSSIRMWSDLETDFKSLPVVVKRGFGGSRMLDCATHLQKLVTPYKPKVVLVYAGDNDLAEGLTPQDVLKSFSNFVEGVRDTLPDTRIVYISIKPSPSRMQLLPQIRETNTMIQSYTQSVANADYIDIFTPMMNASGKPRGELFREDDLHLNASGYALWRNIISAHLDSPATATAQQAAR</sequence>
<comment type="caution">
    <text evidence="3">The sequence shown here is derived from an EMBL/GenBank/DDBJ whole genome shotgun (WGS) entry which is preliminary data.</text>
</comment>
<feature type="domain" description="SGNH hydrolase-type esterase" evidence="2">
    <location>
        <begin position="88"/>
        <end position="229"/>
    </location>
</feature>
<dbReference type="EMBL" id="JACBYR010000001">
    <property type="protein sequence ID" value="NYE84671.1"/>
    <property type="molecule type" value="Genomic_DNA"/>
</dbReference>
<name>A0A7Y9IX26_9BURK</name>
<evidence type="ECO:0000313" key="4">
    <source>
        <dbReference type="Proteomes" id="UP000542125"/>
    </source>
</evidence>
<protein>
    <submittedName>
        <fullName evidence="3">Lysophospholipase L1-like esterase</fullName>
    </submittedName>
</protein>
<dbReference type="GO" id="GO:0004622">
    <property type="term" value="F:phosphatidylcholine lysophospholipase activity"/>
    <property type="evidence" value="ECO:0007669"/>
    <property type="project" value="TreeGrafter"/>
</dbReference>
<reference evidence="3 4" key="1">
    <citation type="submission" date="2020-07" db="EMBL/GenBank/DDBJ databases">
        <title>Genomic Encyclopedia of Type Strains, Phase IV (KMG-V): Genome sequencing to study the core and pangenomes of soil and plant-associated prokaryotes.</title>
        <authorList>
            <person name="Whitman W."/>
        </authorList>
    </citation>
    <scope>NUCLEOTIDE SEQUENCE [LARGE SCALE GENOMIC DNA]</scope>
    <source>
        <strain evidence="3 4">SAS40</strain>
    </source>
</reference>
<dbReference type="SUPFAM" id="SSF52266">
    <property type="entry name" value="SGNH hydrolase"/>
    <property type="match status" value="1"/>
</dbReference>
<dbReference type="CDD" id="cd04502">
    <property type="entry name" value="SGNH_hydrolase_like_7"/>
    <property type="match status" value="1"/>
</dbReference>
<proteinExistence type="predicted"/>
<dbReference type="InterPro" id="IPR051532">
    <property type="entry name" value="Ester_Hydrolysis_Enzymes"/>
</dbReference>
<dbReference type="RefSeq" id="WP_179588335.1">
    <property type="nucleotide sequence ID" value="NZ_JACBYR010000001.1"/>
</dbReference>
<dbReference type="PANTHER" id="PTHR30383">
    <property type="entry name" value="THIOESTERASE 1/PROTEASE 1/LYSOPHOSPHOLIPASE L1"/>
    <property type="match status" value="1"/>
</dbReference>
<feature type="chain" id="PRO_5031149990" evidence="1">
    <location>
        <begin position="28"/>
        <end position="251"/>
    </location>
</feature>
<accession>A0A7Y9IX26</accession>
<evidence type="ECO:0000313" key="3">
    <source>
        <dbReference type="EMBL" id="NYE84671.1"/>
    </source>
</evidence>
<dbReference type="InterPro" id="IPR013830">
    <property type="entry name" value="SGNH_hydro"/>
</dbReference>
<dbReference type="InterPro" id="IPR036514">
    <property type="entry name" value="SGNH_hydro_sf"/>
</dbReference>
<dbReference type="PANTHER" id="PTHR30383:SF5">
    <property type="entry name" value="SGNH HYDROLASE-TYPE ESTERASE DOMAIN-CONTAINING PROTEIN"/>
    <property type="match status" value="1"/>
</dbReference>
<gene>
    <name evidence="3" type="ORF">FHW18_003942</name>
</gene>
<dbReference type="Gene3D" id="3.40.50.1110">
    <property type="entry name" value="SGNH hydrolase"/>
    <property type="match status" value="1"/>
</dbReference>
<keyword evidence="1" id="KW-0732">Signal</keyword>
<keyword evidence="4" id="KW-1185">Reference proteome</keyword>
<evidence type="ECO:0000256" key="1">
    <source>
        <dbReference type="SAM" id="SignalP"/>
    </source>
</evidence>
<organism evidence="3 4">
    <name type="scientific">Pigmentiphaga litoralis</name>
    <dbReference type="NCBI Taxonomy" id="516702"/>
    <lineage>
        <taxon>Bacteria</taxon>
        <taxon>Pseudomonadati</taxon>
        <taxon>Pseudomonadota</taxon>
        <taxon>Betaproteobacteria</taxon>
        <taxon>Burkholderiales</taxon>
        <taxon>Alcaligenaceae</taxon>
        <taxon>Pigmentiphaga</taxon>
    </lineage>
</organism>
<feature type="signal peptide" evidence="1">
    <location>
        <begin position="1"/>
        <end position="27"/>
    </location>
</feature>
<dbReference type="Pfam" id="PF13472">
    <property type="entry name" value="Lipase_GDSL_2"/>
    <property type="match status" value="1"/>
</dbReference>